<reference evidence="1 2" key="1">
    <citation type="submission" date="2017-03" db="EMBL/GenBank/DDBJ databases">
        <authorList>
            <person name="Afonso C.L."/>
            <person name="Miller P.J."/>
            <person name="Scott M.A."/>
            <person name="Spackman E."/>
            <person name="Goraichik I."/>
            <person name="Dimitrov K.M."/>
            <person name="Suarez D.L."/>
            <person name="Swayne D.E."/>
        </authorList>
    </citation>
    <scope>NUCLEOTIDE SEQUENCE [LARGE SCALE GENOMIC DNA]</scope>
    <source>
        <strain evidence="1 2">CECT 7751</strain>
    </source>
</reference>
<dbReference type="Proteomes" id="UP000193963">
    <property type="component" value="Unassembled WGS sequence"/>
</dbReference>
<dbReference type="SUPFAM" id="SSF103025">
    <property type="entry name" value="Folate-binding domain"/>
    <property type="match status" value="1"/>
</dbReference>
<dbReference type="InterPro" id="IPR007375">
    <property type="entry name" value="SoxG"/>
</dbReference>
<dbReference type="RefSeq" id="WP_085887088.1">
    <property type="nucleotide sequence ID" value="NZ_FWFN01000002.1"/>
</dbReference>
<evidence type="ECO:0000313" key="2">
    <source>
        <dbReference type="Proteomes" id="UP000193963"/>
    </source>
</evidence>
<sequence>MSDLSGPAPVLALGGAAFDGYVRVAEEPLRAMFTLRGDLSAKALKNAATGLAAVDMPGQGQVALNGEHCIAWMSPDELLVMTPWDEHAKALGQLDATLTDPALNYTDVSQARALFSLSGPDGLVREVAAKLAPVDLSPAAFPAGSFRRSRIGQVSAAIWMPAPGRIEVVCFRSVADYVFTLLRDAARPGSEVGLFG</sequence>
<dbReference type="OrthoDB" id="9814782at2"/>
<dbReference type="AlphaFoldDB" id="A0A1X6YSD9"/>
<evidence type="ECO:0000313" key="1">
    <source>
        <dbReference type="EMBL" id="SLN29486.1"/>
    </source>
</evidence>
<protein>
    <submittedName>
        <fullName evidence="1">Sarcosine oxidase, gamma subunit family</fullName>
    </submittedName>
</protein>
<name>A0A1X6YSD9_9RHOB</name>
<dbReference type="InterPro" id="IPR027266">
    <property type="entry name" value="TrmE/GcvT-like"/>
</dbReference>
<accession>A0A1X6YSD9</accession>
<gene>
    <name evidence="1" type="ORF">PSM7751_01204</name>
</gene>
<dbReference type="Gene3D" id="3.30.1360.120">
    <property type="entry name" value="Probable tRNA modification gtpase trme, domain 1"/>
    <property type="match status" value="1"/>
</dbReference>
<keyword evidence="2" id="KW-1185">Reference proteome</keyword>
<dbReference type="Pfam" id="PF04268">
    <property type="entry name" value="SoxG"/>
    <property type="match status" value="1"/>
</dbReference>
<dbReference type="EMBL" id="FWFN01000002">
    <property type="protein sequence ID" value="SLN29486.1"/>
    <property type="molecule type" value="Genomic_DNA"/>
</dbReference>
<dbReference type="Gene3D" id="3.30.70.1520">
    <property type="entry name" value="Heterotetrameric sarcosine oxidase"/>
    <property type="match status" value="1"/>
</dbReference>
<proteinExistence type="predicted"/>
<organism evidence="1 2">
    <name type="scientific">Pseudooceanicola marinus</name>
    <dbReference type="NCBI Taxonomy" id="396013"/>
    <lineage>
        <taxon>Bacteria</taxon>
        <taxon>Pseudomonadati</taxon>
        <taxon>Pseudomonadota</taxon>
        <taxon>Alphaproteobacteria</taxon>
        <taxon>Rhodobacterales</taxon>
        <taxon>Paracoccaceae</taxon>
        <taxon>Pseudooceanicola</taxon>
    </lineage>
</organism>